<dbReference type="OMA" id="IEMCCID"/>
<comment type="subcellular location">
    <subcellularLocation>
        <location evidence="1">Nucleus</location>
    </subcellularLocation>
</comment>
<name>A0A0E0LBZ7_ORYPU</name>
<dbReference type="AlphaFoldDB" id="A0A0E0LBZ7"/>
<dbReference type="GO" id="GO:0005634">
    <property type="term" value="C:nucleus"/>
    <property type="evidence" value="ECO:0007669"/>
    <property type="project" value="UniProtKB-SubCell"/>
</dbReference>
<dbReference type="InterPro" id="IPR002100">
    <property type="entry name" value="TF_MADSbox"/>
</dbReference>
<dbReference type="eggNOG" id="KOG0014">
    <property type="taxonomic scope" value="Eukaryota"/>
</dbReference>
<reference evidence="8" key="2">
    <citation type="submission" date="2018-05" db="EMBL/GenBank/DDBJ databases">
        <title>OpunRS2 (Oryza punctata Reference Sequence Version 2).</title>
        <authorList>
            <person name="Zhang J."/>
            <person name="Kudrna D."/>
            <person name="Lee S."/>
            <person name="Talag J."/>
            <person name="Welchert J."/>
            <person name="Wing R.A."/>
        </authorList>
    </citation>
    <scope>NUCLEOTIDE SEQUENCE [LARGE SCALE GENOMIC DNA]</scope>
</reference>
<protein>
    <recommendedName>
        <fullName evidence="7">MADS-box domain-containing protein</fullName>
    </recommendedName>
</protein>
<dbReference type="HOGENOM" id="CLU_053053_5_5_1"/>
<evidence type="ECO:0000313" key="9">
    <source>
        <dbReference type="Proteomes" id="UP000026962"/>
    </source>
</evidence>
<keyword evidence="5" id="KW-0539">Nucleus</keyword>
<dbReference type="Proteomes" id="UP000026962">
    <property type="component" value="Chromosome 6"/>
</dbReference>
<evidence type="ECO:0000313" key="8">
    <source>
        <dbReference type="EnsemblPlants" id="OPUNC06G14740.1"/>
    </source>
</evidence>
<keyword evidence="2" id="KW-0805">Transcription regulation</keyword>
<evidence type="ECO:0000256" key="1">
    <source>
        <dbReference type="ARBA" id="ARBA00004123"/>
    </source>
</evidence>
<sequence>MGRPRGGTSMGKKKIEIRCIGEKGNQQVTSSKRRRGLFKKASELSRLSGASIAVVAFSKAGNVFAFGAPSVDAVLRRHVVAGPSTSTTAHAHDDDPEVLEALKRATDETTAEVAAEEARLDDVAGKITGAIAAGRRFWWEADVEALGEAELPEFVRALQKLRGAIVRRRSGAKPTPTRPPRIRSKKLLN</sequence>
<dbReference type="GO" id="GO:0000978">
    <property type="term" value="F:RNA polymerase II cis-regulatory region sequence-specific DNA binding"/>
    <property type="evidence" value="ECO:0007669"/>
    <property type="project" value="TreeGrafter"/>
</dbReference>
<feature type="region of interest" description="Disordered" evidence="6">
    <location>
        <begin position="167"/>
        <end position="189"/>
    </location>
</feature>
<keyword evidence="4" id="KW-0804">Transcription</keyword>
<dbReference type="PANTHER" id="PTHR11945">
    <property type="entry name" value="MADS BOX PROTEIN"/>
    <property type="match status" value="1"/>
</dbReference>
<dbReference type="SMART" id="SM00432">
    <property type="entry name" value="MADS"/>
    <property type="match status" value="1"/>
</dbReference>
<organism evidence="8">
    <name type="scientific">Oryza punctata</name>
    <name type="common">Red rice</name>
    <dbReference type="NCBI Taxonomy" id="4537"/>
    <lineage>
        <taxon>Eukaryota</taxon>
        <taxon>Viridiplantae</taxon>
        <taxon>Streptophyta</taxon>
        <taxon>Embryophyta</taxon>
        <taxon>Tracheophyta</taxon>
        <taxon>Spermatophyta</taxon>
        <taxon>Magnoliopsida</taxon>
        <taxon>Liliopsida</taxon>
        <taxon>Poales</taxon>
        <taxon>Poaceae</taxon>
        <taxon>BOP clade</taxon>
        <taxon>Oryzoideae</taxon>
        <taxon>Oryzeae</taxon>
        <taxon>Oryzinae</taxon>
        <taxon>Oryza</taxon>
    </lineage>
</organism>
<accession>A0A0E0LBZ7</accession>
<dbReference type="EnsemblPlants" id="OPUNC06G14740.1">
    <property type="protein sequence ID" value="OPUNC06G14740.1"/>
    <property type="gene ID" value="OPUNC06G14740"/>
</dbReference>
<reference evidence="8" key="1">
    <citation type="submission" date="2015-04" db="UniProtKB">
        <authorList>
            <consortium name="EnsemblPlants"/>
        </authorList>
    </citation>
    <scope>IDENTIFICATION</scope>
</reference>
<dbReference type="PRINTS" id="PR00404">
    <property type="entry name" value="MADSDOMAIN"/>
</dbReference>
<feature type="domain" description="MADS-box" evidence="7">
    <location>
        <begin position="10"/>
        <end position="70"/>
    </location>
</feature>
<dbReference type="PANTHER" id="PTHR11945:SF776">
    <property type="entry name" value="AGAMOUS-LIKE 50-RELATED"/>
    <property type="match status" value="1"/>
</dbReference>
<evidence type="ECO:0000256" key="6">
    <source>
        <dbReference type="SAM" id="MobiDB-lite"/>
    </source>
</evidence>
<dbReference type="Pfam" id="PF00319">
    <property type="entry name" value="SRF-TF"/>
    <property type="match status" value="1"/>
</dbReference>
<proteinExistence type="predicted"/>
<dbReference type="SUPFAM" id="SSF55455">
    <property type="entry name" value="SRF-like"/>
    <property type="match status" value="1"/>
</dbReference>
<evidence type="ECO:0000256" key="2">
    <source>
        <dbReference type="ARBA" id="ARBA00023015"/>
    </source>
</evidence>
<keyword evidence="3" id="KW-0238">DNA-binding</keyword>
<evidence type="ECO:0000256" key="5">
    <source>
        <dbReference type="ARBA" id="ARBA00023242"/>
    </source>
</evidence>
<dbReference type="PROSITE" id="PS50066">
    <property type="entry name" value="MADS_BOX_2"/>
    <property type="match status" value="1"/>
</dbReference>
<keyword evidence="9" id="KW-1185">Reference proteome</keyword>
<feature type="compositionally biased region" description="Basic residues" evidence="6">
    <location>
        <begin position="180"/>
        <end position="189"/>
    </location>
</feature>
<dbReference type="FunFam" id="3.40.1810.10:FF:000006">
    <property type="entry name" value="Agamous-like MADS-box protein AGL62"/>
    <property type="match status" value="1"/>
</dbReference>
<dbReference type="Gramene" id="OPUNC06G14740.1">
    <property type="protein sequence ID" value="OPUNC06G14740.1"/>
    <property type="gene ID" value="OPUNC06G14740"/>
</dbReference>
<dbReference type="InterPro" id="IPR036879">
    <property type="entry name" value="TF_MADSbox_sf"/>
</dbReference>
<dbReference type="GO" id="GO:0046983">
    <property type="term" value="F:protein dimerization activity"/>
    <property type="evidence" value="ECO:0007669"/>
    <property type="project" value="InterPro"/>
</dbReference>
<evidence type="ECO:0000256" key="3">
    <source>
        <dbReference type="ARBA" id="ARBA00023125"/>
    </source>
</evidence>
<dbReference type="GO" id="GO:0000981">
    <property type="term" value="F:DNA-binding transcription factor activity, RNA polymerase II-specific"/>
    <property type="evidence" value="ECO:0007669"/>
    <property type="project" value="TreeGrafter"/>
</dbReference>
<dbReference type="STRING" id="4537.A0A0E0LBZ7"/>
<evidence type="ECO:0000256" key="4">
    <source>
        <dbReference type="ARBA" id="ARBA00023163"/>
    </source>
</evidence>
<evidence type="ECO:0000259" key="7">
    <source>
        <dbReference type="PROSITE" id="PS50066"/>
    </source>
</evidence>
<dbReference type="Gene3D" id="3.40.1810.10">
    <property type="entry name" value="Transcription factor, MADS-box"/>
    <property type="match status" value="1"/>
</dbReference>